<evidence type="ECO:0000313" key="11">
    <source>
        <dbReference type="EMBL" id="MFJ3045476.1"/>
    </source>
</evidence>
<dbReference type="EMBL" id="JBIUZV010000003">
    <property type="protein sequence ID" value="MFJ3045476.1"/>
    <property type="molecule type" value="Genomic_DNA"/>
</dbReference>
<dbReference type="CDD" id="cd00075">
    <property type="entry name" value="HATPase"/>
    <property type="match status" value="1"/>
</dbReference>
<dbReference type="PROSITE" id="PS50109">
    <property type="entry name" value="HIS_KIN"/>
    <property type="match status" value="1"/>
</dbReference>
<dbReference type="Gene3D" id="1.10.287.130">
    <property type="match status" value="1"/>
</dbReference>
<dbReference type="InterPro" id="IPR050428">
    <property type="entry name" value="TCS_sensor_his_kinase"/>
</dbReference>
<keyword evidence="8" id="KW-1133">Transmembrane helix</keyword>
<gene>
    <name evidence="11" type="ORF">ACIPEN_06585</name>
</gene>
<feature type="domain" description="Histidine kinase" evidence="10">
    <location>
        <begin position="243"/>
        <end position="466"/>
    </location>
</feature>
<dbReference type="RefSeq" id="WP_402699088.1">
    <property type="nucleotide sequence ID" value="NZ_JBIUZV010000003.1"/>
</dbReference>
<evidence type="ECO:0000256" key="2">
    <source>
        <dbReference type="ARBA" id="ARBA00004370"/>
    </source>
</evidence>
<accession>A0ABW8EVK5</accession>
<comment type="caution">
    <text evidence="11">The sequence shown here is derived from an EMBL/GenBank/DDBJ whole genome shotgun (WGS) entry which is preliminary data.</text>
</comment>
<dbReference type="InterPro" id="IPR013727">
    <property type="entry name" value="2CSK_N"/>
</dbReference>
<dbReference type="SMART" id="SM00388">
    <property type="entry name" value="HisKA"/>
    <property type="match status" value="1"/>
</dbReference>
<evidence type="ECO:0000256" key="1">
    <source>
        <dbReference type="ARBA" id="ARBA00000085"/>
    </source>
</evidence>
<dbReference type="Pfam" id="PF02518">
    <property type="entry name" value="HATPase_c"/>
    <property type="match status" value="1"/>
</dbReference>
<evidence type="ECO:0000256" key="9">
    <source>
        <dbReference type="ARBA" id="ARBA00023136"/>
    </source>
</evidence>
<dbReference type="PRINTS" id="PR00344">
    <property type="entry name" value="BCTRLSENSOR"/>
</dbReference>
<comment type="catalytic activity">
    <reaction evidence="1">
        <text>ATP + protein L-histidine = ADP + protein N-phospho-L-histidine.</text>
        <dbReference type="EC" id="2.7.13.3"/>
    </reaction>
</comment>
<dbReference type="Pfam" id="PF00512">
    <property type="entry name" value="HisKA"/>
    <property type="match status" value="1"/>
</dbReference>
<evidence type="ECO:0000256" key="4">
    <source>
        <dbReference type="ARBA" id="ARBA00022553"/>
    </source>
</evidence>
<dbReference type="PANTHER" id="PTHR45436:SF1">
    <property type="entry name" value="SENSOR PROTEIN QSEC"/>
    <property type="match status" value="1"/>
</dbReference>
<protein>
    <recommendedName>
        <fullName evidence="3">histidine kinase</fullName>
        <ecNumber evidence="3">2.7.13.3</ecNumber>
    </recommendedName>
</protein>
<sequence length="475" mass="51309">MIDSLRLRLLLWLLIPMTVYVGLSASDAYDNAVSSATLIQDRALLASARMIAGQVTWQEGAPVVSVPPAALEMFASPAQDAVYYQVLMDDTTLLAGRPDFPVDPDFAAIHPVYTTTVFDGRALRVASYIRALYDEGTLRMVAVSVGQTMQGRQEMLEDLWQPSLRRQIVLLLLAVALVVLGLTIELRPILAVKDQLAARDPNSLTPLRTGQLQLELRPIVEAINQYIQRLNAQVIVQKRFVADAAHQLRTPLTVIDSQIQFARQLDDPARLPQVLAALHDSSRNMTDLTNKLLQLSQAEASNSSAFPRGPVDLMAVAATVLEELAGLALKKHIDLGMETELESAPVNGNEAQLAGMLMNLIDNALRYTPDGGKVTVGIAREGDDSHAGGSGQFVITVSDNGPGIPAEVRERVFERFYRNAAPDQPGSGLGLAIVREIVQASHGSVTLDAPEEGSGLVATVRLPALPGQAANRSRE</sequence>
<keyword evidence="4" id="KW-0597">Phosphoprotein</keyword>
<dbReference type="Gene3D" id="3.30.565.10">
    <property type="entry name" value="Histidine kinase-like ATPase, C-terminal domain"/>
    <property type="match status" value="1"/>
</dbReference>
<dbReference type="Proteomes" id="UP001617427">
    <property type="component" value="Unassembled WGS sequence"/>
</dbReference>
<dbReference type="SUPFAM" id="SSF55874">
    <property type="entry name" value="ATPase domain of HSP90 chaperone/DNA topoisomerase II/histidine kinase"/>
    <property type="match status" value="1"/>
</dbReference>
<keyword evidence="5 11" id="KW-0808">Transferase</keyword>
<dbReference type="InterPro" id="IPR036890">
    <property type="entry name" value="HATPase_C_sf"/>
</dbReference>
<dbReference type="EC" id="2.7.13.3" evidence="3"/>
<keyword evidence="6" id="KW-0812">Transmembrane</keyword>
<comment type="subcellular location">
    <subcellularLocation>
        <location evidence="2">Membrane</location>
    </subcellularLocation>
</comment>
<dbReference type="InterPro" id="IPR036097">
    <property type="entry name" value="HisK_dim/P_sf"/>
</dbReference>
<name>A0ABW8EVK5_9BURK</name>
<keyword evidence="12" id="KW-1185">Reference proteome</keyword>
<dbReference type="InterPro" id="IPR003661">
    <property type="entry name" value="HisK_dim/P_dom"/>
</dbReference>
<dbReference type="InterPro" id="IPR005467">
    <property type="entry name" value="His_kinase_dom"/>
</dbReference>
<dbReference type="InterPro" id="IPR003594">
    <property type="entry name" value="HATPase_dom"/>
</dbReference>
<evidence type="ECO:0000259" key="10">
    <source>
        <dbReference type="PROSITE" id="PS50109"/>
    </source>
</evidence>
<evidence type="ECO:0000256" key="3">
    <source>
        <dbReference type="ARBA" id="ARBA00012438"/>
    </source>
</evidence>
<evidence type="ECO:0000256" key="8">
    <source>
        <dbReference type="ARBA" id="ARBA00022989"/>
    </source>
</evidence>
<evidence type="ECO:0000256" key="6">
    <source>
        <dbReference type="ARBA" id="ARBA00022692"/>
    </source>
</evidence>
<dbReference type="InterPro" id="IPR004358">
    <property type="entry name" value="Sig_transdc_His_kin-like_C"/>
</dbReference>
<dbReference type="CDD" id="cd00082">
    <property type="entry name" value="HisKA"/>
    <property type="match status" value="1"/>
</dbReference>
<keyword evidence="7 11" id="KW-0418">Kinase</keyword>
<reference evidence="11 12" key="1">
    <citation type="submission" date="2024-10" db="EMBL/GenBank/DDBJ databases">
        <title>The Natural Products Discovery Center: Release of the First 8490 Sequenced Strains for Exploring Actinobacteria Biosynthetic Diversity.</title>
        <authorList>
            <person name="Kalkreuter E."/>
            <person name="Kautsar S.A."/>
            <person name="Yang D."/>
            <person name="Bader C.D."/>
            <person name="Teijaro C.N."/>
            <person name="Fluegel L."/>
            <person name="Davis C.M."/>
            <person name="Simpson J.R."/>
            <person name="Lauterbach L."/>
            <person name="Steele A.D."/>
            <person name="Gui C."/>
            <person name="Meng S."/>
            <person name="Li G."/>
            <person name="Viehrig K."/>
            <person name="Ye F."/>
            <person name="Su P."/>
            <person name="Kiefer A.F."/>
            <person name="Nichols A."/>
            <person name="Cepeda A.J."/>
            <person name="Yan W."/>
            <person name="Fan B."/>
            <person name="Jiang Y."/>
            <person name="Adhikari A."/>
            <person name="Zheng C.-J."/>
            <person name="Schuster L."/>
            <person name="Cowan T.M."/>
            <person name="Smanski M.J."/>
            <person name="Chevrette M.G."/>
            <person name="De Carvalho L.P.S."/>
            <person name="Shen B."/>
        </authorList>
    </citation>
    <scope>NUCLEOTIDE SEQUENCE [LARGE SCALE GENOMIC DNA]</scope>
    <source>
        <strain evidence="11 12">NPDC087045</strain>
    </source>
</reference>
<evidence type="ECO:0000256" key="5">
    <source>
        <dbReference type="ARBA" id="ARBA00022679"/>
    </source>
</evidence>
<organism evidence="11 12">
    <name type="scientific">Herbaspirillum chlorophenolicum</name>
    <dbReference type="NCBI Taxonomy" id="211589"/>
    <lineage>
        <taxon>Bacteria</taxon>
        <taxon>Pseudomonadati</taxon>
        <taxon>Pseudomonadota</taxon>
        <taxon>Betaproteobacteria</taxon>
        <taxon>Burkholderiales</taxon>
        <taxon>Oxalobacteraceae</taxon>
        <taxon>Herbaspirillum</taxon>
    </lineage>
</organism>
<evidence type="ECO:0000313" key="12">
    <source>
        <dbReference type="Proteomes" id="UP001617427"/>
    </source>
</evidence>
<evidence type="ECO:0000256" key="7">
    <source>
        <dbReference type="ARBA" id="ARBA00022777"/>
    </source>
</evidence>
<dbReference type="GO" id="GO:0004673">
    <property type="term" value="F:protein histidine kinase activity"/>
    <property type="evidence" value="ECO:0007669"/>
    <property type="project" value="UniProtKB-EC"/>
</dbReference>
<dbReference type="Pfam" id="PF08521">
    <property type="entry name" value="2CSK_N"/>
    <property type="match status" value="1"/>
</dbReference>
<keyword evidence="9" id="KW-0472">Membrane</keyword>
<dbReference type="PANTHER" id="PTHR45436">
    <property type="entry name" value="SENSOR HISTIDINE KINASE YKOH"/>
    <property type="match status" value="1"/>
</dbReference>
<dbReference type="SMART" id="SM00387">
    <property type="entry name" value="HATPase_c"/>
    <property type="match status" value="1"/>
</dbReference>
<dbReference type="SUPFAM" id="SSF47384">
    <property type="entry name" value="Homodimeric domain of signal transducing histidine kinase"/>
    <property type="match status" value="1"/>
</dbReference>
<proteinExistence type="predicted"/>